<name>A0A8H3U4H3_VENIN</name>
<evidence type="ECO:0000313" key="14">
    <source>
        <dbReference type="Proteomes" id="UP000490939"/>
    </source>
</evidence>
<evidence type="ECO:0000256" key="5">
    <source>
        <dbReference type="ARBA" id="ARBA00022692"/>
    </source>
</evidence>
<dbReference type="GO" id="GO:0005789">
    <property type="term" value="C:endoplasmic reticulum membrane"/>
    <property type="evidence" value="ECO:0007669"/>
    <property type="project" value="UniProtKB-SubCell"/>
</dbReference>
<dbReference type="EMBL" id="WNWR01000819">
    <property type="protein sequence ID" value="KAE9968663.1"/>
    <property type="molecule type" value="Genomic_DNA"/>
</dbReference>
<dbReference type="PANTHER" id="PTHR11132">
    <property type="entry name" value="SOLUTE CARRIER FAMILY 35"/>
    <property type="match status" value="1"/>
</dbReference>
<keyword evidence="14" id="KW-1185">Reference proteome</keyword>
<evidence type="ECO:0000313" key="11">
    <source>
        <dbReference type="EMBL" id="KAE9962089.1"/>
    </source>
</evidence>
<keyword evidence="7 9" id="KW-0472">Membrane</keyword>
<feature type="compositionally biased region" description="Polar residues" evidence="8">
    <location>
        <begin position="7"/>
        <end position="23"/>
    </location>
</feature>
<comment type="subcellular location">
    <subcellularLocation>
        <location evidence="2">Endoplasmic reticulum membrane</location>
        <topology evidence="2">Multi-pass membrane protein</topology>
    </subcellularLocation>
</comment>
<evidence type="ECO:0000256" key="4">
    <source>
        <dbReference type="ARBA" id="ARBA00011182"/>
    </source>
</evidence>
<feature type="region of interest" description="Disordered" evidence="8">
    <location>
        <begin position="1"/>
        <end position="29"/>
    </location>
</feature>
<feature type="transmembrane region" description="Helical" evidence="9">
    <location>
        <begin position="315"/>
        <end position="338"/>
    </location>
</feature>
<organism evidence="11 13">
    <name type="scientific">Venturia inaequalis</name>
    <name type="common">Apple scab fungus</name>
    <dbReference type="NCBI Taxonomy" id="5025"/>
    <lineage>
        <taxon>Eukaryota</taxon>
        <taxon>Fungi</taxon>
        <taxon>Dikarya</taxon>
        <taxon>Ascomycota</taxon>
        <taxon>Pezizomycotina</taxon>
        <taxon>Dothideomycetes</taxon>
        <taxon>Pleosporomycetidae</taxon>
        <taxon>Venturiales</taxon>
        <taxon>Venturiaceae</taxon>
        <taxon>Venturia</taxon>
    </lineage>
</organism>
<dbReference type="EMBL" id="WNWQ01001172">
    <property type="protein sequence ID" value="KAE9962089.1"/>
    <property type="molecule type" value="Genomic_DNA"/>
</dbReference>
<dbReference type="Proteomes" id="UP000433883">
    <property type="component" value="Unassembled WGS sequence"/>
</dbReference>
<evidence type="ECO:0000256" key="7">
    <source>
        <dbReference type="ARBA" id="ARBA00023136"/>
    </source>
</evidence>
<evidence type="ECO:0000256" key="9">
    <source>
        <dbReference type="SAM" id="Phobius"/>
    </source>
</evidence>
<evidence type="ECO:0000256" key="8">
    <source>
        <dbReference type="SAM" id="MobiDB-lite"/>
    </source>
</evidence>
<dbReference type="Proteomes" id="UP000490939">
    <property type="component" value="Unassembled WGS sequence"/>
</dbReference>
<keyword evidence="6 9" id="KW-1133">Transmembrane helix</keyword>
<feature type="transmembrane region" description="Helical" evidence="9">
    <location>
        <begin position="218"/>
        <end position="239"/>
    </location>
</feature>
<feature type="transmembrane region" description="Helical" evidence="9">
    <location>
        <begin position="344"/>
        <end position="361"/>
    </location>
</feature>
<comment type="function">
    <text evidence="1">Involved in the import of GDP-mannose from the cytoplasm into the Golgi lumen.</text>
</comment>
<comment type="caution">
    <text evidence="11">The sequence shown here is derived from an EMBL/GenBank/DDBJ whole genome shotgun (WGS) entry which is preliminary data.</text>
</comment>
<dbReference type="Pfam" id="PF03151">
    <property type="entry name" value="TPT"/>
    <property type="match status" value="1"/>
</dbReference>
<protein>
    <recommendedName>
        <fullName evidence="10">Sugar phosphate transporter domain-containing protein</fullName>
    </recommendedName>
</protein>
<feature type="domain" description="Sugar phosphate transporter" evidence="10">
    <location>
        <begin position="76"/>
        <end position="361"/>
    </location>
</feature>
<evidence type="ECO:0000256" key="2">
    <source>
        <dbReference type="ARBA" id="ARBA00004477"/>
    </source>
</evidence>
<comment type="subunit">
    <text evidence="4">Homooligomer.</text>
</comment>
<feature type="transmembrane region" description="Helical" evidence="9">
    <location>
        <begin position="192"/>
        <end position="212"/>
    </location>
</feature>
<proteinExistence type="inferred from homology"/>
<feature type="transmembrane region" description="Helical" evidence="9">
    <location>
        <begin position="138"/>
        <end position="161"/>
    </location>
</feature>
<evidence type="ECO:0000256" key="3">
    <source>
        <dbReference type="ARBA" id="ARBA00010425"/>
    </source>
</evidence>
<dbReference type="AlphaFoldDB" id="A0A8H3U4H3"/>
<gene>
    <name evidence="11" type="ORF">BLS_000848</name>
    <name evidence="12" type="ORF">EG327_010962</name>
</gene>
<evidence type="ECO:0000313" key="13">
    <source>
        <dbReference type="Proteomes" id="UP000433883"/>
    </source>
</evidence>
<evidence type="ECO:0000259" key="10">
    <source>
        <dbReference type="Pfam" id="PF03151"/>
    </source>
</evidence>
<reference evidence="11 13" key="1">
    <citation type="submission" date="2019-11" db="EMBL/GenBank/DDBJ databases">
        <title>Venturia inaequalis Genome Resource.</title>
        <authorList>
            <person name="Lichtner F.J."/>
        </authorList>
    </citation>
    <scope>NUCLEOTIDE SEQUENCE [LARGE SCALE GENOMIC DNA]</scope>
    <source>
        <strain evidence="11">Bline_iso_100314</strain>
        <strain evidence="12 14">DMI_063113</strain>
    </source>
</reference>
<comment type="similarity">
    <text evidence="3">Belongs to the TPT transporter family. SLC35D subfamily.</text>
</comment>
<dbReference type="InterPro" id="IPR050186">
    <property type="entry name" value="TPT_transporter"/>
</dbReference>
<keyword evidence="5 9" id="KW-0812">Transmembrane</keyword>
<accession>A0A8H3U4H3</accession>
<sequence length="371" mass="40693">MSEMSPRCSTDTRQEWNNSSTTSEGDETLLDEEMSYQNLHKVEDIESQLFLNQDFKDRPAALPVAAEYTIPTQKKLIYLSVYFGLNLGLTLYNKALLGNFHFPWLLTAFHAASASLGCFALEARGYVKPTRLGAHETLALVAFSFLFTINIAISNVSLAMVSVPFHQIMRSTTPVFAILIHRVMFSRSYSTSTYLSLLPLIIGVGLCTYGDYYFTPIGFMYTLAGTILAATKTIVTNRLMTGSLALPALEILLRMSPLAALQSLLLAYYTGELSAFSQWIEAGHFTNFMVLALVGNGMIAFLLNVSSFQTNKLAGALTITVCGNLKQCLTIICGIVLFNVKVGPLNALGMVFALAGAAWYSKVELKKKVQG</sequence>
<feature type="transmembrane region" description="Helical" evidence="9">
    <location>
        <begin position="76"/>
        <end position="92"/>
    </location>
</feature>
<feature type="transmembrane region" description="Helical" evidence="9">
    <location>
        <begin position="282"/>
        <end position="303"/>
    </location>
</feature>
<evidence type="ECO:0000256" key="1">
    <source>
        <dbReference type="ARBA" id="ARBA00003420"/>
    </source>
</evidence>
<evidence type="ECO:0000313" key="12">
    <source>
        <dbReference type="EMBL" id="KAE9968663.1"/>
    </source>
</evidence>
<dbReference type="InterPro" id="IPR004853">
    <property type="entry name" value="Sugar_P_trans_dom"/>
</dbReference>
<evidence type="ECO:0000256" key="6">
    <source>
        <dbReference type="ARBA" id="ARBA00022989"/>
    </source>
</evidence>
<feature type="transmembrane region" description="Helical" evidence="9">
    <location>
        <begin position="251"/>
        <end position="270"/>
    </location>
</feature>